<keyword evidence="2" id="KW-1185">Reference proteome</keyword>
<name>A0AA97A1W4_9EURY</name>
<protein>
    <submittedName>
        <fullName evidence="1">Uncharacterized protein</fullName>
    </submittedName>
</protein>
<dbReference type="Proteomes" id="UP001302978">
    <property type="component" value="Chromosome"/>
</dbReference>
<evidence type="ECO:0000313" key="2">
    <source>
        <dbReference type="Proteomes" id="UP001302978"/>
    </source>
</evidence>
<proteinExistence type="predicted"/>
<sequence length="81" mass="9831">MQTVCKIKFTNNLQAVKKTVCRFTFFIISFSEPYFSDLDTPEFHEKALNQRIRFIRISFRINQNISESEYYQKPDKRHSFI</sequence>
<reference evidence="1 2" key="1">
    <citation type="submission" date="2023-07" db="EMBL/GenBank/DDBJ databases">
        <title>Closed genoem sequence of Methanomicrococcus sp. Hf6.</title>
        <authorList>
            <person name="Poehlein A."/>
            <person name="Protasov E."/>
            <person name="Platt K."/>
            <person name="Reeh H."/>
            <person name="Daniel R."/>
            <person name="Brune A."/>
        </authorList>
    </citation>
    <scope>NUCLEOTIDE SEQUENCE [LARGE SCALE GENOMIC DNA]</scope>
    <source>
        <strain evidence="1 2">Hf6</strain>
    </source>
</reference>
<organism evidence="1 2">
    <name type="scientific">Methanimicrococcus hongohii</name>
    <dbReference type="NCBI Taxonomy" id="3028295"/>
    <lineage>
        <taxon>Archaea</taxon>
        <taxon>Methanobacteriati</taxon>
        <taxon>Methanobacteriota</taxon>
        <taxon>Stenosarchaea group</taxon>
        <taxon>Methanomicrobia</taxon>
        <taxon>Methanosarcinales</taxon>
        <taxon>Methanosarcinaceae</taxon>
        <taxon>Methanimicrococcus</taxon>
    </lineage>
</organism>
<dbReference type="KEGG" id="mehf:MmiHf6_08970"/>
<dbReference type="AlphaFoldDB" id="A0AA97A1W4"/>
<dbReference type="EMBL" id="CP131059">
    <property type="protein sequence ID" value="WNY23588.1"/>
    <property type="molecule type" value="Genomic_DNA"/>
</dbReference>
<accession>A0AA97A1W4</accession>
<evidence type="ECO:0000313" key="1">
    <source>
        <dbReference type="EMBL" id="WNY23588.1"/>
    </source>
</evidence>
<gene>
    <name evidence="1" type="ORF">MmiHf6_08970</name>
</gene>